<reference evidence="3" key="1">
    <citation type="journal article" date="2021" name="Open Biol.">
        <title>Shared evolutionary footprints suggest mitochondrial oxidative damage underlies multiple complex I losses in fungi.</title>
        <authorList>
            <person name="Schikora-Tamarit M.A."/>
            <person name="Marcet-Houben M."/>
            <person name="Nosek J."/>
            <person name="Gabaldon T."/>
        </authorList>
    </citation>
    <scope>NUCLEOTIDE SEQUENCE</scope>
    <source>
        <strain evidence="3">CBS2887</strain>
    </source>
</reference>
<evidence type="ECO:0000256" key="1">
    <source>
        <dbReference type="SAM" id="Coils"/>
    </source>
</evidence>
<feature type="region of interest" description="Disordered" evidence="2">
    <location>
        <begin position="147"/>
        <end position="187"/>
    </location>
</feature>
<accession>A0A9P8TLA4</accession>
<feature type="compositionally biased region" description="Basic and acidic residues" evidence="2">
    <location>
        <begin position="35"/>
        <end position="46"/>
    </location>
</feature>
<feature type="region of interest" description="Disordered" evidence="2">
    <location>
        <begin position="208"/>
        <end position="239"/>
    </location>
</feature>
<keyword evidence="4" id="KW-1185">Reference proteome</keyword>
<feature type="compositionally biased region" description="Low complexity" evidence="2">
    <location>
        <begin position="223"/>
        <end position="237"/>
    </location>
</feature>
<evidence type="ECO:0000256" key="2">
    <source>
        <dbReference type="SAM" id="MobiDB-lite"/>
    </source>
</evidence>
<evidence type="ECO:0000313" key="3">
    <source>
        <dbReference type="EMBL" id="KAH3682924.1"/>
    </source>
</evidence>
<feature type="compositionally biased region" description="Basic and acidic residues" evidence="2">
    <location>
        <begin position="147"/>
        <end position="156"/>
    </location>
</feature>
<feature type="region of interest" description="Disordered" evidence="2">
    <location>
        <begin position="1"/>
        <end position="91"/>
    </location>
</feature>
<evidence type="ECO:0000313" key="4">
    <source>
        <dbReference type="Proteomes" id="UP000774326"/>
    </source>
</evidence>
<sequence length="711" mass="78818">MSLLRRKASAAPQPGSFDELLSTPPPAKKTIFKFALKDKSKSKGTNEEETEEEDSETKGTKWQSPFRFSSGKAKPSKTEEPLATPKLFGRLDHKHKEDLQTLEAQTNALHSEINNTKSALDQEMIKNQEQVAQEKERLKELDAFKEEAAKEAKGPEPEVAAVENENDVPDESDELYQEAKAEGAEPQITAATDFEDKELHSVQVANFEESKPETLEPPPSHVETTTATAETTEAIITPENDQIGSVKFLKAIENEAGIDDITEGTDHIGGAKGLRTIEKSLVSDGLAADGEDHIGDVSALEGAEIGAGKPLDEAKVKAAIGAASGEEADEGAVKDGEVKAIVKKESTPVLKASNSKKVEATNKTTTVTGKFGGIKKFFGSIGVQQSSASTPEEKAKLVAEKHSAKLSEIKTKNESIMKTIESKYDAEIAEIKEKIQRAENRILKNEEEVTAGLDKAQADHETEKKELDLKHEENKKTFMDETKQHIEEKHAEIKKSQERQAELAKELEDLESKHAEQLAINKETEDKLSTLKSQLDSQKSQVATLEQEKLKISEKIKALGAEKEEKLSIIKKSEEDLTKHTESLKDTSHVSELNTIEEEIKQLEAKLAKKDSENSKLQSTIHSTTKNISIIQTQTKENLDKLNDISQTKEYKHAIQDKQDLSLKGLNSELKELEKDKEFADKEKLLEEKIKAVQKEREELTETLKDHEKTV</sequence>
<organism evidence="3 4">
    <name type="scientific">Wickerhamomyces pijperi</name>
    <name type="common">Yeast</name>
    <name type="synonym">Pichia pijperi</name>
    <dbReference type="NCBI Taxonomy" id="599730"/>
    <lineage>
        <taxon>Eukaryota</taxon>
        <taxon>Fungi</taxon>
        <taxon>Dikarya</taxon>
        <taxon>Ascomycota</taxon>
        <taxon>Saccharomycotina</taxon>
        <taxon>Saccharomycetes</taxon>
        <taxon>Phaffomycetales</taxon>
        <taxon>Wickerhamomycetaceae</taxon>
        <taxon>Wickerhamomyces</taxon>
    </lineage>
</organism>
<name>A0A9P8TLA4_WICPI</name>
<dbReference type="Proteomes" id="UP000774326">
    <property type="component" value="Unassembled WGS sequence"/>
</dbReference>
<gene>
    <name evidence="3" type="ORF">WICPIJ_006110</name>
</gene>
<protein>
    <submittedName>
        <fullName evidence="3">Uncharacterized protein</fullName>
    </submittedName>
</protein>
<dbReference type="AlphaFoldDB" id="A0A9P8TLA4"/>
<reference evidence="3" key="2">
    <citation type="submission" date="2021-01" db="EMBL/GenBank/DDBJ databases">
        <authorList>
            <person name="Schikora-Tamarit M.A."/>
        </authorList>
    </citation>
    <scope>NUCLEOTIDE SEQUENCE</scope>
    <source>
        <strain evidence="3">CBS2887</strain>
    </source>
</reference>
<feature type="coiled-coil region" evidence="1">
    <location>
        <begin position="593"/>
        <end position="620"/>
    </location>
</feature>
<dbReference type="EMBL" id="JAEUBG010003344">
    <property type="protein sequence ID" value="KAH3682924.1"/>
    <property type="molecule type" value="Genomic_DNA"/>
</dbReference>
<proteinExistence type="predicted"/>
<feature type="compositionally biased region" description="Acidic residues" evidence="2">
    <location>
        <begin position="164"/>
        <end position="176"/>
    </location>
</feature>
<dbReference type="OrthoDB" id="10685943at2759"/>
<comment type="caution">
    <text evidence="3">The sequence shown here is derived from an EMBL/GenBank/DDBJ whole genome shotgun (WGS) entry which is preliminary data.</text>
</comment>
<keyword evidence="1" id="KW-0175">Coiled coil</keyword>
<feature type="coiled-coil region" evidence="1">
    <location>
        <begin position="656"/>
        <end position="710"/>
    </location>
</feature>
<feature type="coiled-coil region" evidence="1">
    <location>
        <begin position="421"/>
        <end position="562"/>
    </location>
</feature>